<evidence type="ECO:0000313" key="3">
    <source>
        <dbReference type="EMBL" id="CAF0941562.1"/>
    </source>
</evidence>
<dbReference type="InterPro" id="IPR011990">
    <property type="entry name" value="TPR-like_helical_dom_sf"/>
</dbReference>
<feature type="compositionally biased region" description="Low complexity" evidence="2">
    <location>
        <begin position="140"/>
        <end position="150"/>
    </location>
</feature>
<dbReference type="AlphaFoldDB" id="A0A814CCV8"/>
<proteinExistence type="predicted"/>
<reference evidence="3" key="1">
    <citation type="submission" date="2021-02" db="EMBL/GenBank/DDBJ databases">
        <authorList>
            <person name="Nowell W R."/>
        </authorList>
    </citation>
    <scope>NUCLEOTIDE SEQUENCE</scope>
</reference>
<dbReference type="EMBL" id="CAJNOJ010000044">
    <property type="protein sequence ID" value="CAF0941562.1"/>
    <property type="molecule type" value="Genomic_DNA"/>
</dbReference>
<dbReference type="PANTHER" id="PTHR45188">
    <property type="entry name" value="DNAJ PROTEIN P58IPK HOMOLOG"/>
    <property type="match status" value="1"/>
</dbReference>
<protein>
    <submittedName>
        <fullName evidence="3">Uncharacterized protein</fullName>
    </submittedName>
</protein>
<dbReference type="OrthoDB" id="10020847at2759"/>
<sequence>MMGKVNVTRHHRAEKAIIDALLKISEIIQKTETNRQLRHVNKSVKNTVGDGDYHERSNDEQRVPMPPAMRTLESYVSEFRQPCNCNQASKECSMGCVQGAQNSNHSFGKLEYEDDRSCKRYYSDTSYSEHEEQSTKRRLSYSSFQSDGSSQPLCEELKTIDNQPTITSVNSSTVPNQVKSMATSSADDQLSRSLAIPVVSGTVEQQLICSANSKENENQSIDQHLQETLEKHLRDCLLSSPTRTLSQEHIPEERRTKSITLTKSETENVMNRIHCTQQTSSLEHYEKQRQSALLAVEQGNYSLSYSIYSNLLHDYRENYKLKSEILASRAMSLLLEQKCFESIEDCTRAIVFNQWNKLAYVVRAACWMIKHEYVKAVEDYSKLFHVFDQSQYVLDLLNLAFRKLKTSKNDGNGLKTIEPEKKIVSSIADENVSLCLASPTASFIQPAVYLCYPYQTYPSCYAKNGKESSYGINQ</sequence>
<dbReference type="Proteomes" id="UP000663852">
    <property type="component" value="Unassembled WGS sequence"/>
</dbReference>
<feature type="compositionally biased region" description="Basic and acidic residues" evidence="2">
    <location>
        <begin position="124"/>
        <end position="135"/>
    </location>
</feature>
<evidence type="ECO:0000256" key="2">
    <source>
        <dbReference type="SAM" id="MobiDB-lite"/>
    </source>
</evidence>
<dbReference type="Gene3D" id="1.25.40.10">
    <property type="entry name" value="Tetratricopeptide repeat domain"/>
    <property type="match status" value="1"/>
</dbReference>
<feature type="region of interest" description="Disordered" evidence="2">
    <location>
        <begin position="124"/>
        <end position="150"/>
    </location>
</feature>
<dbReference type="SUPFAM" id="SSF48452">
    <property type="entry name" value="TPR-like"/>
    <property type="match status" value="1"/>
</dbReference>
<evidence type="ECO:0000313" key="4">
    <source>
        <dbReference type="Proteomes" id="UP000663852"/>
    </source>
</evidence>
<name>A0A814CCV8_ADIRI</name>
<dbReference type="PANTHER" id="PTHR45188:SF2">
    <property type="entry name" value="DNAJ HOMOLOG SUBFAMILY C MEMBER 7"/>
    <property type="match status" value="1"/>
</dbReference>
<organism evidence="3 4">
    <name type="scientific">Adineta ricciae</name>
    <name type="common">Rotifer</name>
    <dbReference type="NCBI Taxonomy" id="249248"/>
    <lineage>
        <taxon>Eukaryota</taxon>
        <taxon>Metazoa</taxon>
        <taxon>Spiralia</taxon>
        <taxon>Gnathifera</taxon>
        <taxon>Rotifera</taxon>
        <taxon>Eurotatoria</taxon>
        <taxon>Bdelloidea</taxon>
        <taxon>Adinetida</taxon>
        <taxon>Adinetidae</taxon>
        <taxon>Adineta</taxon>
    </lineage>
</organism>
<gene>
    <name evidence="3" type="ORF">EDS130_LOCUS11847</name>
</gene>
<keyword evidence="1" id="KW-0677">Repeat</keyword>
<accession>A0A814CCV8</accession>
<evidence type="ECO:0000256" key="1">
    <source>
        <dbReference type="ARBA" id="ARBA00022737"/>
    </source>
</evidence>
<comment type="caution">
    <text evidence="3">The sequence shown here is derived from an EMBL/GenBank/DDBJ whole genome shotgun (WGS) entry which is preliminary data.</text>
</comment>